<comment type="caution">
    <text evidence="7">The sequence shown here is derived from an EMBL/GenBank/DDBJ whole genome shotgun (WGS) entry which is preliminary data.</text>
</comment>
<dbReference type="Gene3D" id="3.50.50.60">
    <property type="entry name" value="FAD/NAD(P)-binding domain"/>
    <property type="match status" value="1"/>
</dbReference>
<dbReference type="RefSeq" id="WP_003321623.1">
    <property type="nucleotide sequence ID" value="NZ_ALPT02000045.1"/>
</dbReference>
<dbReference type="OrthoDB" id="9794226at2"/>
<keyword evidence="3" id="KW-0560">Oxidoreductase</keyword>
<evidence type="ECO:0000256" key="4">
    <source>
        <dbReference type="ARBA" id="ARBA00049872"/>
    </source>
</evidence>
<dbReference type="PANTHER" id="PTHR13847:SF289">
    <property type="entry name" value="GLYCINE OXIDASE"/>
    <property type="match status" value="1"/>
</dbReference>
<comment type="pathway">
    <text evidence="1">Cofactor biosynthesis; thiamine diphosphate biosynthesis.</text>
</comment>
<feature type="domain" description="FAD dependent oxidoreductase" evidence="6">
    <location>
        <begin position="5"/>
        <end position="350"/>
    </location>
</feature>
<dbReference type="eggNOG" id="COG0665">
    <property type="taxonomic scope" value="Bacteria"/>
</dbReference>
<evidence type="ECO:0000256" key="5">
    <source>
        <dbReference type="ARBA" id="ARBA00050018"/>
    </source>
</evidence>
<dbReference type="PANTHER" id="PTHR13847">
    <property type="entry name" value="SARCOSINE DEHYDROGENASE-RELATED"/>
    <property type="match status" value="1"/>
</dbReference>
<reference evidence="7 9" key="1">
    <citation type="journal article" date="2014" name="Genome Announc.">
        <title>Draft Genome Sequence of Bacillus alcalophilus AV1934, a Classic Alkaliphile Isolated from Human Feces in 1934.</title>
        <authorList>
            <person name="Attie O."/>
            <person name="Jayaprakash A."/>
            <person name="Shah H."/>
            <person name="Paulsen I.T."/>
            <person name="Morino M."/>
            <person name="Takahashi Y."/>
            <person name="Narumi I."/>
            <person name="Sachidanandam R."/>
            <person name="Satoh K."/>
            <person name="Ito M."/>
            <person name="Krulwich T.A."/>
        </authorList>
    </citation>
    <scope>NUCLEOTIDE SEQUENCE [LARGE SCALE GENOMIC DNA]</scope>
    <source>
        <strain evidence="7 9">AV1934</strain>
    </source>
</reference>
<dbReference type="EMBL" id="JALP01000300">
    <property type="protein sequence ID" value="THG88854.1"/>
    <property type="molecule type" value="Genomic_DNA"/>
</dbReference>
<dbReference type="GO" id="GO:0005737">
    <property type="term" value="C:cytoplasm"/>
    <property type="evidence" value="ECO:0007669"/>
    <property type="project" value="TreeGrafter"/>
</dbReference>
<sequence>MGKEIMVLGGGVIGLSAAFELKKRGFHVTVLEKNKCGGQASGAAAGMLAPLSEIGEDPDDFFKLSLESLRLFADWQNEIKKVSDEDFEYKESGSLHVVYHEADLLALQTRLAWQSQWGVTARLLSAEQVKEKEPELSDQIIAAMYYPEESHVYAPGYVKALETACRQLGVEIYENLGQVELIEVNNNVLLKSGQGQQFEGDELVICSGAWAKELEDFFALSIPIYPIRGQICAYELDQKRIGHIVYSSQGYVVPKANGTLVNGASEDIAGFQTDVTEKGIARLTNWNHHIFPFLKELKPFHTWAGLRPATQDGYPFIGQLKQARNVIFAAGHYRNGILLSPITAKIVGDLVGGKPTLVPIDRFSPERFS</sequence>
<accession>A0A094WLL8</accession>
<dbReference type="SUPFAM" id="SSF51905">
    <property type="entry name" value="FAD/NAD(P)-binding domain"/>
    <property type="match status" value="1"/>
</dbReference>
<evidence type="ECO:0000256" key="3">
    <source>
        <dbReference type="ARBA" id="ARBA00023002"/>
    </source>
</evidence>
<dbReference type="Pfam" id="PF01266">
    <property type="entry name" value="DAO"/>
    <property type="match status" value="1"/>
</dbReference>
<organism evidence="7 9">
    <name type="scientific">Alkalihalobacillus alcalophilus ATCC 27647 = CGMCC 1.3604</name>
    <dbReference type="NCBI Taxonomy" id="1218173"/>
    <lineage>
        <taxon>Bacteria</taxon>
        <taxon>Bacillati</taxon>
        <taxon>Bacillota</taxon>
        <taxon>Bacilli</taxon>
        <taxon>Bacillales</taxon>
        <taxon>Bacillaceae</taxon>
        <taxon>Alkalihalobacillus</taxon>
    </lineage>
</organism>
<comment type="catalytic activity">
    <reaction evidence="4">
        <text>glycine + O2 + H2O = glyoxylate + H2O2 + NH4(+)</text>
        <dbReference type="Rhea" id="RHEA:11532"/>
        <dbReference type="ChEBI" id="CHEBI:15377"/>
        <dbReference type="ChEBI" id="CHEBI:15379"/>
        <dbReference type="ChEBI" id="CHEBI:16240"/>
        <dbReference type="ChEBI" id="CHEBI:28938"/>
        <dbReference type="ChEBI" id="CHEBI:36655"/>
        <dbReference type="ChEBI" id="CHEBI:57305"/>
        <dbReference type="EC" id="1.4.3.19"/>
    </reaction>
</comment>
<dbReference type="Proteomes" id="UP000297014">
    <property type="component" value="Unassembled WGS sequence"/>
</dbReference>
<dbReference type="InterPro" id="IPR006076">
    <property type="entry name" value="FAD-dep_OxRdtase"/>
</dbReference>
<keyword evidence="2" id="KW-0784">Thiamine biosynthesis</keyword>
<keyword evidence="9" id="KW-1185">Reference proteome</keyword>
<gene>
    <name evidence="8" type="ORF">AJ85_20875</name>
    <name evidence="7" type="ORF">BALCAV_0213915</name>
</gene>
<dbReference type="EC" id="1.4.3.19" evidence="5"/>
<dbReference type="GO" id="GO:0043799">
    <property type="term" value="F:glycine oxidase activity"/>
    <property type="evidence" value="ECO:0007669"/>
    <property type="project" value="UniProtKB-EC"/>
</dbReference>
<dbReference type="Proteomes" id="UP000002754">
    <property type="component" value="Unassembled WGS sequence"/>
</dbReference>
<evidence type="ECO:0000259" key="6">
    <source>
        <dbReference type="Pfam" id="PF01266"/>
    </source>
</evidence>
<dbReference type="AlphaFoldDB" id="A0A094WLL8"/>
<reference evidence="8 10" key="2">
    <citation type="submission" date="2014-01" db="EMBL/GenBank/DDBJ databases">
        <title>Draft genome sequencing of Bacillus alcalophilus CGMCC 1.3604.</title>
        <authorList>
            <person name="Yang J."/>
            <person name="Diao L."/>
            <person name="Yang S."/>
        </authorList>
    </citation>
    <scope>NUCLEOTIDE SEQUENCE [LARGE SCALE GENOMIC DNA]</scope>
    <source>
        <strain evidence="8 10">CGMCC 1.3604</strain>
    </source>
</reference>
<evidence type="ECO:0000256" key="1">
    <source>
        <dbReference type="ARBA" id="ARBA00004948"/>
    </source>
</evidence>
<dbReference type="Gene3D" id="3.30.9.10">
    <property type="entry name" value="D-Amino Acid Oxidase, subunit A, domain 2"/>
    <property type="match status" value="1"/>
</dbReference>
<dbReference type="InterPro" id="IPR012727">
    <property type="entry name" value="Gly_oxidase_ThiO"/>
</dbReference>
<dbReference type="STRING" id="1218173.BALCAV_0213915"/>
<dbReference type="UniPathway" id="UPA00060"/>
<protein>
    <recommendedName>
        <fullName evidence="5">glycine oxidase</fullName>
        <ecNumber evidence="5">1.4.3.19</ecNumber>
    </recommendedName>
</protein>
<evidence type="ECO:0000256" key="2">
    <source>
        <dbReference type="ARBA" id="ARBA00022977"/>
    </source>
</evidence>
<name>A0A094WLL8_ALKAL</name>
<dbReference type="SUPFAM" id="SSF54373">
    <property type="entry name" value="FAD-linked reductases, C-terminal domain"/>
    <property type="match status" value="1"/>
</dbReference>
<proteinExistence type="predicted"/>
<dbReference type="NCBIfam" id="TIGR02352">
    <property type="entry name" value="thiamin_ThiO"/>
    <property type="match status" value="1"/>
</dbReference>
<dbReference type="EMBL" id="ALPT02000045">
    <property type="protein sequence ID" value="KGA96828.1"/>
    <property type="molecule type" value="Genomic_DNA"/>
</dbReference>
<evidence type="ECO:0000313" key="8">
    <source>
        <dbReference type="EMBL" id="THG88854.1"/>
    </source>
</evidence>
<evidence type="ECO:0000313" key="9">
    <source>
        <dbReference type="Proteomes" id="UP000002754"/>
    </source>
</evidence>
<evidence type="ECO:0000313" key="7">
    <source>
        <dbReference type="EMBL" id="KGA96828.1"/>
    </source>
</evidence>
<dbReference type="GO" id="GO:0050660">
    <property type="term" value="F:flavin adenine dinucleotide binding"/>
    <property type="evidence" value="ECO:0007669"/>
    <property type="project" value="InterPro"/>
</dbReference>
<dbReference type="GO" id="GO:0009229">
    <property type="term" value="P:thiamine diphosphate biosynthetic process"/>
    <property type="evidence" value="ECO:0007669"/>
    <property type="project" value="UniProtKB-UniPathway"/>
</dbReference>
<dbReference type="GO" id="GO:0009228">
    <property type="term" value="P:thiamine biosynthetic process"/>
    <property type="evidence" value="ECO:0007669"/>
    <property type="project" value="UniProtKB-KW"/>
</dbReference>
<dbReference type="InterPro" id="IPR036188">
    <property type="entry name" value="FAD/NAD-bd_sf"/>
</dbReference>
<evidence type="ECO:0000313" key="10">
    <source>
        <dbReference type="Proteomes" id="UP000297014"/>
    </source>
</evidence>